<name>A0A2P2PI91_RHIMU</name>
<sequence length="79" mass="9254">MYDTKQKNGTPILPFHFPDLMFTNSGYYIKKNCIMLFLPWMQKNGKILPRAANGSIVFFTCYTYFCQSHPLPWHSLADN</sequence>
<accession>A0A2P2PI91</accession>
<protein>
    <submittedName>
        <fullName evidence="1">Uncharacterized protein</fullName>
    </submittedName>
</protein>
<proteinExistence type="predicted"/>
<dbReference type="EMBL" id="GGEC01074010">
    <property type="protein sequence ID" value="MBX54494.1"/>
    <property type="molecule type" value="Transcribed_RNA"/>
</dbReference>
<evidence type="ECO:0000313" key="1">
    <source>
        <dbReference type="EMBL" id="MBX54494.1"/>
    </source>
</evidence>
<reference evidence="1" key="1">
    <citation type="submission" date="2018-02" db="EMBL/GenBank/DDBJ databases">
        <title>Rhizophora mucronata_Transcriptome.</title>
        <authorList>
            <person name="Meera S.P."/>
            <person name="Sreeshan A."/>
            <person name="Augustine A."/>
        </authorList>
    </citation>
    <scope>NUCLEOTIDE SEQUENCE</scope>
    <source>
        <tissue evidence="1">Leaf</tissue>
    </source>
</reference>
<dbReference type="AlphaFoldDB" id="A0A2P2PI91"/>
<organism evidence="1">
    <name type="scientific">Rhizophora mucronata</name>
    <name type="common">Asiatic mangrove</name>
    <dbReference type="NCBI Taxonomy" id="61149"/>
    <lineage>
        <taxon>Eukaryota</taxon>
        <taxon>Viridiplantae</taxon>
        <taxon>Streptophyta</taxon>
        <taxon>Embryophyta</taxon>
        <taxon>Tracheophyta</taxon>
        <taxon>Spermatophyta</taxon>
        <taxon>Magnoliopsida</taxon>
        <taxon>eudicotyledons</taxon>
        <taxon>Gunneridae</taxon>
        <taxon>Pentapetalae</taxon>
        <taxon>rosids</taxon>
        <taxon>fabids</taxon>
        <taxon>Malpighiales</taxon>
        <taxon>Rhizophoraceae</taxon>
        <taxon>Rhizophora</taxon>
    </lineage>
</organism>